<evidence type="ECO:0000313" key="2">
    <source>
        <dbReference type="EMBL" id="XDU71095.1"/>
    </source>
</evidence>
<dbReference type="AlphaFoldDB" id="A0AB39VMP3"/>
<proteinExistence type="predicted"/>
<dbReference type="RefSeq" id="WP_369788472.1">
    <property type="nucleotide sequence ID" value="NZ_CP165628.1"/>
</dbReference>
<organism evidence="2">
    <name type="scientific">Rouxiella sp. WC2420</name>
    <dbReference type="NCBI Taxonomy" id="3234145"/>
    <lineage>
        <taxon>Bacteria</taxon>
        <taxon>Pseudomonadati</taxon>
        <taxon>Pseudomonadota</taxon>
        <taxon>Gammaproteobacteria</taxon>
        <taxon>Enterobacterales</taxon>
        <taxon>Yersiniaceae</taxon>
        <taxon>Rouxiella</taxon>
    </lineage>
</organism>
<feature type="region of interest" description="Disordered" evidence="1">
    <location>
        <begin position="29"/>
        <end position="50"/>
    </location>
</feature>
<accession>A0AB39VMP3</accession>
<evidence type="ECO:0000256" key="1">
    <source>
        <dbReference type="SAM" id="MobiDB-lite"/>
    </source>
</evidence>
<name>A0AB39VMP3_9GAMM</name>
<sequence>MQGSITTEEPGRLYAFKSPLQPGNYFELPPRNVPLDSKPILDDESGMCIG</sequence>
<dbReference type="EMBL" id="CP165628">
    <property type="protein sequence ID" value="XDU71095.1"/>
    <property type="molecule type" value="Genomic_DNA"/>
</dbReference>
<reference evidence="2" key="1">
    <citation type="submission" date="2024-07" db="EMBL/GenBank/DDBJ databases">
        <authorList>
            <person name="Biller S.J."/>
        </authorList>
    </citation>
    <scope>NUCLEOTIDE SEQUENCE</scope>
    <source>
        <strain evidence="2">WC2420</strain>
    </source>
</reference>
<protein>
    <submittedName>
        <fullName evidence="2">Uncharacterized protein</fullName>
    </submittedName>
</protein>
<gene>
    <name evidence="2" type="ORF">AB3G37_16215</name>
</gene>